<dbReference type="Gene3D" id="1.20.120.1870">
    <property type="entry name" value="Fic/DOC protein, Fido domain"/>
    <property type="match status" value="1"/>
</dbReference>
<dbReference type="Pfam" id="PF02661">
    <property type="entry name" value="Fic"/>
    <property type="match status" value="1"/>
</dbReference>
<sequence>MDINQVKFIHDYLVDYFDNSDDPVSPPGVKDEDLLNSSVSRPFMSVGGQDAYPGIFYKAAALFHSIINNHCFYNGNKR</sequence>
<dbReference type="RefSeq" id="WP_090272518.1">
    <property type="nucleotide sequence ID" value="NZ_LT629748.1"/>
</dbReference>
<dbReference type="InterPro" id="IPR003812">
    <property type="entry name" value="Fido"/>
</dbReference>
<dbReference type="Proteomes" id="UP000243426">
    <property type="component" value="Chromosome I"/>
</dbReference>
<name>A0A1H1PMN5_9GAMM</name>
<gene>
    <name evidence="2" type="ORF">SAMN05216198_1229</name>
</gene>
<dbReference type="PROSITE" id="PS51459">
    <property type="entry name" value="FIDO"/>
    <property type="match status" value="1"/>
</dbReference>
<dbReference type="InterPro" id="IPR053737">
    <property type="entry name" value="Type_II_TA_Toxin"/>
</dbReference>
<reference evidence="3" key="1">
    <citation type="submission" date="2016-10" db="EMBL/GenBank/DDBJ databases">
        <authorList>
            <person name="Varghese N."/>
            <person name="Submissions S."/>
        </authorList>
    </citation>
    <scope>NUCLEOTIDE SEQUENCE [LARGE SCALE GENOMIC DNA]</scope>
    <source>
        <strain evidence="3">2SM5</strain>
    </source>
</reference>
<dbReference type="AlphaFoldDB" id="A0A1H1PMN5"/>
<evidence type="ECO:0000313" key="3">
    <source>
        <dbReference type="Proteomes" id="UP000243426"/>
    </source>
</evidence>
<keyword evidence="3" id="KW-1185">Reference proteome</keyword>
<protein>
    <submittedName>
        <fullName evidence="2">Death on curing protein</fullName>
    </submittedName>
</protein>
<dbReference type="OrthoDB" id="9802752at2"/>
<proteinExistence type="predicted"/>
<evidence type="ECO:0000313" key="2">
    <source>
        <dbReference type="EMBL" id="SDS12355.1"/>
    </source>
</evidence>
<organism evidence="2 3">
    <name type="scientific">Halopseudomonas litoralis</name>
    <dbReference type="NCBI Taxonomy" id="797277"/>
    <lineage>
        <taxon>Bacteria</taxon>
        <taxon>Pseudomonadati</taxon>
        <taxon>Pseudomonadota</taxon>
        <taxon>Gammaproteobacteria</taxon>
        <taxon>Pseudomonadales</taxon>
        <taxon>Pseudomonadaceae</taxon>
        <taxon>Halopseudomonas</taxon>
    </lineage>
</organism>
<dbReference type="EMBL" id="LT629748">
    <property type="protein sequence ID" value="SDS12355.1"/>
    <property type="molecule type" value="Genomic_DNA"/>
</dbReference>
<feature type="domain" description="Fido" evidence="1">
    <location>
        <begin position="1"/>
        <end position="78"/>
    </location>
</feature>
<accession>A0A1H1PMN5</accession>
<evidence type="ECO:0000259" key="1">
    <source>
        <dbReference type="PROSITE" id="PS51459"/>
    </source>
</evidence>